<dbReference type="EnsemblPlants" id="AVESA.00010b.r2.1AG0009980.1">
    <property type="protein sequence ID" value="AVESA.00010b.r2.1AG0009980.1.CDS"/>
    <property type="gene ID" value="AVESA.00010b.r2.1AG0009980"/>
</dbReference>
<evidence type="ECO:0000313" key="1">
    <source>
        <dbReference type="EnsemblPlants" id="AVESA.00010b.r2.1AG0009980.1.CDS"/>
    </source>
</evidence>
<reference evidence="1" key="2">
    <citation type="submission" date="2025-09" db="UniProtKB">
        <authorList>
            <consortium name="EnsemblPlants"/>
        </authorList>
    </citation>
    <scope>IDENTIFICATION</scope>
</reference>
<accession>A0ACD5T8I4</accession>
<name>A0ACD5T8I4_AVESA</name>
<keyword evidence="2" id="KW-1185">Reference proteome</keyword>
<organism evidence="1 2">
    <name type="scientific">Avena sativa</name>
    <name type="common">Oat</name>
    <dbReference type="NCBI Taxonomy" id="4498"/>
    <lineage>
        <taxon>Eukaryota</taxon>
        <taxon>Viridiplantae</taxon>
        <taxon>Streptophyta</taxon>
        <taxon>Embryophyta</taxon>
        <taxon>Tracheophyta</taxon>
        <taxon>Spermatophyta</taxon>
        <taxon>Magnoliopsida</taxon>
        <taxon>Liliopsida</taxon>
        <taxon>Poales</taxon>
        <taxon>Poaceae</taxon>
        <taxon>BOP clade</taxon>
        <taxon>Pooideae</taxon>
        <taxon>Poodae</taxon>
        <taxon>Poeae</taxon>
        <taxon>Poeae Chloroplast Group 1 (Aveneae type)</taxon>
        <taxon>Aveninae</taxon>
        <taxon>Avena</taxon>
    </lineage>
</organism>
<reference evidence="1" key="1">
    <citation type="submission" date="2021-05" db="EMBL/GenBank/DDBJ databases">
        <authorList>
            <person name="Scholz U."/>
            <person name="Mascher M."/>
            <person name="Fiebig A."/>
        </authorList>
    </citation>
    <scope>NUCLEOTIDE SEQUENCE [LARGE SCALE GENOMIC DNA]</scope>
</reference>
<protein>
    <submittedName>
        <fullName evidence="1">Uncharacterized protein</fullName>
    </submittedName>
</protein>
<sequence>MRQGTYIAHEDIGHNHSGRRKGRTKPLHMALIKDKARVICLVALVVMSTAFFSCDASRSMETGLGNEWDIFCLRLPGCHDPKPSNLTLRACQFDCKDNGYDPAKSECKAGACCCHK</sequence>
<evidence type="ECO:0000313" key="2">
    <source>
        <dbReference type="Proteomes" id="UP001732700"/>
    </source>
</evidence>
<dbReference type="Proteomes" id="UP001732700">
    <property type="component" value="Chromosome 1A"/>
</dbReference>
<proteinExistence type="predicted"/>